<feature type="compositionally biased region" description="Acidic residues" evidence="1">
    <location>
        <begin position="199"/>
        <end position="215"/>
    </location>
</feature>
<dbReference type="Pfam" id="PF07332">
    <property type="entry name" value="Phage_holin_3_6"/>
    <property type="match status" value="1"/>
</dbReference>
<protein>
    <submittedName>
        <fullName evidence="3">Phage holin family protein</fullName>
    </submittedName>
</protein>
<accession>A0ABW4R768</accession>
<reference evidence="4" key="1">
    <citation type="journal article" date="2019" name="Int. J. Syst. Evol. Microbiol.">
        <title>The Global Catalogue of Microorganisms (GCM) 10K type strain sequencing project: providing services to taxonomists for standard genome sequencing and annotation.</title>
        <authorList>
            <consortium name="The Broad Institute Genomics Platform"/>
            <consortium name="The Broad Institute Genome Sequencing Center for Infectious Disease"/>
            <person name="Wu L."/>
            <person name="Ma J."/>
        </authorList>
    </citation>
    <scope>NUCLEOTIDE SEQUENCE [LARGE SCALE GENOMIC DNA]</scope>
    <source>
        <strain evidence="4">CCUG 56029</strain>
    </source>
</reference>
<feature type="region of interest" description="Disordered" evidence="1">
    <location>
        <begin position="196"/>
        <end position="215"/>
    </location>
</feature>
<dbReference type="RefSeq" id="WP_379141459.1">
    <property type="nucleotide sequence ID" value="NZ_JBHUEN010000020.1"/>
</dbReference>
<feature type="transmembrane region" description="Helical" evidence="2">
    <location>
        <begin position="12"/>
        <end position="36"/>
    </location>
</feature>
<name>A0ABW4R768_9RHOB</name>
<dbReference type="InterPro" id="IPR009937">
    <property type="entry name" value="Phage_holin_3_6"/>
</dbReference>
<evidence type="ECO:0000256" key="1">
    <source>
        <dbReference type="SAM" id="MobiDB-lite"/>
    </source>
</evidence>
<evidence type="ECO:0000313" key="4">
    <source>
        <dbReference type="Proteomes" id="UP001597213"/>
    </source>
</evidence>
<keyword evidence="2" id="KW-0472">Membrane</keyword>
<evidence type="ECO:0000256" key="2">
    <source>
        <dbReference type="SAM" id="Phobius"/>
    </source>
</evidence>
<comment type="caution">
    <text evidence="3">The sequence shown here is derived from an EMBL/GenBank/DDBJ whole genome shotgun (WGS) entry which is preliminary data.</text>
</comment>
<feature type="transmembrane region" description="Helical" evidence="2">
    <location>
        <begin position="48"/>
        <end position="69"/>
    </location>
</feature>
<gene>
    <name evidence="3" type="ORF">ACFSCT_07315</name>
</gene>
<sequence length="229" mass="25111">MKLALADTARRTGIKAAAGVVAAIGAGFLIAALWTFLARREYLDWGPLWASVAVGGVFVVVALIVMSMAGRVRHQPPSVDDLRDEMQTRVNLAMSRAADQAEAKVYEFANLAENKVKGLVDSVGFKANDLANRAERKVESLTRDAGETVVRATGMSPETVNMLGSFGKRAAVLPPLIGAFMIGMKVAERVQDWRYANQSDDDDYDDDYDGDYDDDDVAEYAEYDEYDLR</sequence>
<evidence type="ECO:0000313" key="3">
    <source>
        <dbReference type="EMBL" id="MFD1881524.1"/>
    </source>
</evidence>
<keyword evidence="4" id="KW-1185">Reference proteome</keyword>
<keyword evidence="2" id="KW-0812">Transmembrane</keyword>
<dbReference type="EMBL" id="JBHUEN010000020">
    <property type="protein sequence ID" value="MFD1881524.1"/>
    <property type="molecule type" value="Genomic_DNA"/>
</dbReference>
<keyword evidence="2" id="KW-1133">Transmembrane helix</keyword>
<proteinExistence type="predicted"/>
<organism evidence="3 4">
    <name type="scientific">Paracoccus pacificus</name>
    <dbReference type="NCBI Taxonomy" id="1463598"/>
    <lineage>
        <taxon>Bacteria</taxon>
        <taxon>Pseudomonadati</taxon>
        <taxon>Pseudomonadota</taxon>
        <taxon>Alphaproteobacteria</taxon>
        <taxon>Rhodobacterales</taxon>
        <taxon>Paracoccaceae</taxon>
        <taxon>Paracoccus</taxon>
    </lineage>
</organism>
<dbReference type="Proteomes" id="UP001597213">
    <property type="component" value="Unassembled WGS sequence"/>
</dbReference>